<accession>A0A6A6VFP2</accession>
<name>A0A6A6VFP2_9PLEO</name>
<gene>
    <name evidence="2" type="ORF">M011DRAFT_476024</name>
</gene>
<dbReference type="AlphaFoldDB" id="A0A6A6VFP2"/>
<dbReference type="EMBL" id="MU006568">
    <property type="protein sequence ID" value="KAF2748626.1"/>
    <property type="molecule type" value="Genomic_DNA"/>
</dbReference>
<organism evidence="2 3">
    <name type="scientific">Sporormia fimetaria CBS 119925</name>
    <dbReference type="NCBI Taxonomy" id="1340428"/>
    <lineage>
        <taxon>Eukaryota</taxon>
        <taxon>Fungi</taxon>
        <taxon>Dikarya</taxon>
        <taxon>Ascomycota</taxon>
        <taxon>Pezizomycotina</taxon>
        <taxon>Dothideomycetes</taxon>
        <taxon>Pleosporomycetidae</taxon>
        <taxon>Pleosporales</taxon>
        <taxon>Sporormiaceae</taxon>
        <taxon>Sporormia</taxon>
    </lineage>
</organism>
<evidence type="ECO:0000256" key="1">
    <source>
        <dbReference type="SAM" id="MobiDB-lite"/>
    </source>
</evidence>
<reference evidence="2" key="1">
    <citation type="journal article" date="2020" name="Stud. Mycol.">
        <title>101 Dothideomycetes genomes: a test case for predicting lifestyles and emergence of pathogens.</title>
        <authorList>
            <person name="Haridas S."/>
            <person name="Albert R."/>
            <person name="Binder M."/>
            <person name="Bloem J."/>
            <person name="Labutti K."/>
            <person name="Salamov A."/>
            <person name="Andreopoulos B."/>
            <person name="Baker S."/>
            <person name="Barry K."/>
            <person name="Bills G."/>
            <person name="Bluhm B."/>
            <person name="Cannon C."/>
            <person name="Castanera R."/>
            <person name="Culley D."/>
            <person name="Daum C."/>
            <person name="Ezra D."/>
            <person name="Gonzalez J."/>
            <person name="Henrissat B."/>
            <person name="Kuo A."/>
            <person name="Liang C."/>
            <person name="Lipzen A."/>
            <person name="Lutzoni F."/>
            <person name="Magnuson J."/>
            <person name="Mondo S."/>
            <person name="Nolan M."/>
            <person name="Ohm R."/>
            <person name="Pangilinan J."/>
            <person name="Park H.-J."/>
            <person name="Ramirez L."/>
            <person name="Alfaro M."/>
            <person name="Sun H."/>
            <person name="Tritt A."/>
            <person name="Yoshinaga Y."/>
            <person name="Zwiers L.-H."/>
            <person name="Turgeon B."/>
            <person name="Goodwin S."/>
            <person name="Spatafora J."/>
            <person name="Crous P."/>
            <person name="Grigoriev I."/>
        </authorList>
    </citation>
    <scope>NUCLEOTIDE SEQUENCE</scope>
    <source>
        <strain evidence="2">CBS 119925</strain>
    </source>
</reference>
<evidence type="ECO:0000313" key="2">
    <source>
        <dbReference type="EMBL" id="KAF2748626.1"/>
    </source>
</evidence>
<evidence type="ECO:0000313" key="3">
    <source>
        <dbReference type="Proteomes" id="UP000799440"/>
    </source>
</evidence>
<dbReference type="Proteomes" id="UP000799440">
    <property type="component" value="Unassembled WGS sequence"/>
</dbReference>
<sequence length="171" mass="18562">MADPAETPFKTREAFLAYLTNNTVEVTPGTECDICKAAFLSPPTPGPSSTSASAAPHQGCADQNAEEERLELERNARLNAVLLAAGPPFNEDDSFTSAWEEIRSRWDDLTGDMWDPPVYNVMAAQIDYEMARDAEAIGNTRSTEDALGSISEAMGITAQDDRRDAEEDGTL</sequence>
<feature type="compositionally biased region" description="Low complexity" evidence="1">
    <location>
        <begin position="47"/>
        <end position="56"/>
    </location>
</feature>
<keyword evidence="3" id="KW-1185">Reference proteome</keyword>
<proteinExistence type="predicted"/>
<feature type="region of interest" description="Disordered" evidence="1">
    <location>
        <begin position="43"/>
        <end position="66"/>
    </location>
</feature>
<protein>
    <submittedName>
        <fullName evidence="2">Uncharacterized protein</fullName>
    </submittedName>
</protein>